<sequence length="530" mass="59167">MVSLFMGWKPGFGPVVKVLRYDQDDPLTLANDAYDRYFFNSETQDLSYIFDKFHFSNGFNPSIYPATAPNTSNYVLDGATLPAARRALSSRWASSTSYYFKYYEIFNRFPDMAGMVPIFEAKLIDPNDRVKLFDFNGADGNKQLFSIGTLYNAMSVYADVPVSNQDATIVQYDRIATDLNFTGWCGQISNYTGPTYTYMIIGGNVPVMRALTCQWDLPANNAPLPFPDSAPLPGQEVVRLSGSEFKIARRGQTVDSLNPRGFLINSNKAPNMCVMMGETPIIPAGGSYYFWKTTPIDLHPLMFLDGIMRFDGMAYSIPPVDPTVSRSGREARFYYKIDPNGIMFTNEGNYAIGCKFMVYATSIEQLTNGGSLVMRTLPDGNIQIKRPGSSDIAPNSNDILLDTRFPSVRIIKQGWLPISQFSTASSLNPLFGTHAAVVPFQSSGLFIFPKVIGNWPKMMAQGYYRSLRPPNVVSWFTSNYCMTTVVRDNDMVVHLSPGRPTDMRADTGEDYSMPDPTGARYYVLGAARLY</sequence>
<name>A0A256FHP0_9HYPH</name>
<proteinExistence type="predicted"/>
<organism evidence="1 2">
    <name type="scientific">Brucella rhizosphaerae</name>
    <dbReference type="NCBI Taxonomy" id="571254"/>
    <lineage>
        <taxon>Bacteria</taxon>
        <taxon>Pseudomonadati</taxon>
        <taxon>Pseudomonadota</taxon>
        <taxon>Alphaproteobacteria</taxon>
        <taxon>Hyphomicrobiales</taxon>
        <taxon>Brucellaceae</taxon>
        <taxon>Brucella/Ochrobactrum group</taxon>
        <taxon>Brucella</taxon>
    </lineage>
</organism>
<dbReference type="OrthoDB" id="8430258at2"/>
<gene>
    <name evidence="1" type="ORF">CEV32_0286</name>
</gene>
<dbReference type="AlphaFoldDB" id="A0A256FHP0"/>
<evidence type="ECO:0000313" key="1">
    <source>
        <dbReference type="EMBL" id="OYR14288.1"/>
    </source>
</evidence>
<dbReference type="Proteomes" id="UP000216345">
    <property type="component" value="Unassembled WGS sequence"/>
</dbReference>
<comment type="caution">
    <text evidence="1">The sequence shown here is derived from an EMBL/GenBank/DDBJ whole genome shotgun (WGS) entry which is preliminary data.</text>
</comment>
<keyword evidence="2" id="KW-1185">Reference proteome</keyword>
<dbReference type="EMBL" id="NNRK01000026">
    <property type="protein sequence ID" value="OYR14288.1"/>
    <property type="molecule type" value="Genomic_DNA"/>
</dbReference>
<protein>
    <submittedName>
        <fullName evidence="1">Uncharacterized protein</fullName>
    </submittedName>
</protein>
<reference evidence="1 2" key="1">
    <citation type="submission" date="2017-07" db="EMBL/GenBank/DDBJ databases">
        <title>Phylogenetic study on the rhizospheric bacterium Ochrobactrum sp. A44.</title>
        <authorList>
            <person name="Krzyzanowska D.M."/>
            <person name="Ossowicki A."/>
            <person name="Rajewska M."/>
            <person name="Maciag T."/>
            <person name="Kaczynski Z."/>
            <person name="Czerwicka M."/>
            <person name="Jafra S."/>
        </authorList>
    </citation>
    <scope>NUCLEOTIDE SEQUENCE [LARGE SCALE GENOMIC DNA]</scope>
    <source>
        <strain evidence="1 2">PR17</strain>
    </source>
</reference>
<evidence type="ECO:0000313" key="2">
    <source>
        <dbReference type="Proteomes" id="UP000216345"/>
    </source>
</evidence>
<dbReference type="RefSeq" id="WP_094577077.1">
    <property type="nucleotide sequence ID" value="NZ_JBHEEL010000001.1"/>
</dbReference>
<accession>A0A256FHP0</accession>